<dbReference type="EMBL" id="JACHHZ010000001">
    <property type="protein sequence ID" value="MBB6091603.1"/>
    <property type="molecule type" value="Genomic_DNA"/>
</dbReference>
<dbReference type="Proteomes" id="UP000588068">
    <property type="component" value="Unassembled WGS sequence"/>
</dbReference>
<feature type="transmembrane region" description="Helical" evidence="1">
    <location>
        <begin position="67"/>
        <end position="85"/>
    </location>
</feature>
<feature type="transmembrane region" description="Helical" evidence="1">
    <location>
        <begin position="6"/>
        <end position="25"/>
    </location>
</feature>
<keyword evidence="1" id="KW-0812">Transmembrane</keyword>
<feature type="transmembrane region" description="Helical" evidence="1">
    <location>
        <begin position="360"/>
        <end position="381"/>
    </location>
</feature>
<keyword evidence="1" id="KW-1133">Transmembrane helix</keyword>
<keyword evidence="3" id="KW-1185">Reference proteome</keyword>
<evidence type="ECO:0000313" key="3">
    <source>
        <dbReference type="Proteomes" id="UP000588068"/>
    </source>
</evidence>
<gene>
    <name evidence="2" type="ORF">HNQ60_000449</name>
</gene>
<feature type="transmembrane region" description="Helical" evidence="1">
    <location>
        <begin position="393"/>
        <end position="410"/>
    </location>
</feature>
<organism evidence="2 3">
    <name type="scientific">Povalibacter uvarum</name>
    <dbReference type="NCBI Taxonomy" id="732238"/>
    <lineage>
        <taxon>Bacteria</taxon>
        <taxon>Pseudomonadati</taxon>
        <taxon>Pseudomonadota</taxon>
        <taxon>Gammaproteobacteria</taxon>
        <taxon>Steroidobacterales</taxon>
        <taxon>Steroidobacteraceae</taxon>
        <taxon>Povalibacter</taxon>
    </lineage>
</organism>
<feature type="transmembrane region" description="Helical" evidence="1">
    <location>
        <begin position="146"/>
        <end position="166"/>
    </location>
</feature>
<feature type="transmembrane region" description="Helical" evidence="1">
    <location>
        <begin position="218"/>
        <end position="236"/>
    </location>
</feature>
<name>A0A841HFZ2_9GAMM</name>
<reference evidence="2 3" key="1">
    <citation type="submission" date="2020-08" db="EMBL/GenBank/DDBJ databases">
        <title>Genomic Encyclopedia of Type Strains, Phase IV (KMG-IV): sequencing the most valuable type-strain genomes for metagenomic binning, comparative biology and taxonomic classification.</title>
        <authorList>
            <person name="Goeker M."/>
        </authorList>
    </citation>
    <scope>NUCLEOTIDE SEQUENCE [LARGE SCALE GENOMIC DNA]</scope>
    <source>
        <strain evidence="2 3">DSM 26723</strain>
    </source>
</reference>
<keyword evidence="1" id="KW-0472">Membrane</keyword>
<evidence type="ECO:0000313" key="2">
    <source>
        <dbReference type="EMBL" id="MBB6091603.1"/>
    </source>
</evidence>
<feature type="transmembrane region" description="Helical" evidence="1">
    <location>
        <begin position="173"/>
        <end position="206"/>
    </location>
</feature>
<proteinExistence type="predicted"/>
<comment type="caution">
    <text evidence="2">The sequence shown here is derived from an EMBL/GenBank/DDBJ whole genome shotgun (WGS) entry which is preliminary data.</text>
</comment>
<feature type="transmembrane region" description="Helical" evidence="1">
    <location>
        <begin position="106"/>
        <end position="126"/>
    </location>
</feature>
<feature type="transmembrane region" description="Helical" evidence="1">
    <location>
        <begin position="422"/>
        <end position="442"/>
    </location>
</feature>
<dbReference type="AlphaFoldDB" id="A0A841HFZ2"/>
<evidence type="ECO:0000256" key="1">
    <source>
        <dbReference type="SAM" id="Phobius"/>
    </source>
</evidence>
<sequence>MTADLIALVVLQLLSLLIVGLGTLYSLQRRRLYSFLFLGLLAYQGVTALGLGPLMEEFGAEAVYKSQGVILAGSTILVATIMFLERVSASVLRPISLNPALAVKEAWSKYATIVVLCAVVTLAIAMRRGSTLLTVNWEDVRAEATFVDSIATLLQFFVFPAAWLAYRAHKPFWAVMFAILAVVLFALLGSRAALLAGLAVIAIDIIRSPLTRKAKFRVVAIVALAGLLLHIVGRVVRGLGVGGIYGLLTGEINFQGLLEEVGESVEWTGGEFEIARYLVFVVQNGPFADVSPLTSVTRWFTMYVPRPLVPDLKPEDVTYALWRHAANGGVFDSYAAIDQMLLLLQQGDTGSIHPMLWGEFWVNGGWIAIPLSAVLLAFQAVLLERVLERVPPIAAVLVMPATAVGWLMVARGNSVIGLGYTYYLLPVAMLICVALGMIQWASTGRGPVLRDPAPPLQ</sequence>
<dbReference type="RefSeq" id="WP_184329393.1">
    <property type="nucleotide sequence ID" value="NZ_JACHHZ010000001.1"/>
</dbReference>
<evidence type="ECO:0008006" key="4">
    <source>
        <dbReference type="Google" id="ProtNLM"/>
    </source>
</evidence>
<protein>
    <recommendedName>
        <fullName evidence="4">Oligosaccharide repeat unit polymerase</fullName>
    </recommendedName>
</protein>
<accession>A0A841HFZ2</accession>
<feature type="transmembrane region" description="Helical" evidence="1">
    <location>
        <begin position="32"/>
        <end position="55"/>
    </location>
</feature>